<dbReference type="InterPro" id="IPR050248">
    <property type="entry name" value="Polysacc_deacetylase_ArnD"/>
</dbReference>
<dbReference type="PROSITE" id="PS51677">
    <property type="entry name" value="NODB"/>
    <property type="match status" value="1"/>
</dbReference>
<proteinExistence type="predicted"/>
<dbReference type="InterPro" id="IPR002509">
    <property type="entry name" value="NODB_dom"/>
</dbReference>
<dbReference type="CDD" id="cd10944">
    <property type="entry name" value="CE4_SmPgdA_like"/>
    <property type="match status" value="1"/>
</dbReference>
<feature type="domain" description="NodB homology" evidence="3">
    <location>
        <begin position="81"/>
        <end position="267"/>
    </location>
</feature>
<keyword evidence="2" id="KW-0812">Transmembrane</keyword>
<dbReference type="SUPFAM" id="SSF88713">
    <property type="entry name" value="Glycoside hydrolase/deacetylase"/>
    <property type="match status" value="1"/>
</dbReference>
<sequence length="279" mass="31576">MEKRQPTSKYLWIKTSVLAVLGLVLVSLWMGTDFHKPVKAKVKSQEIGTLSHGGREEFMKADPPKSMIPNPPEPKQQIRGKTVFLTFDDGPSYATDEILDVLGKYDAPATFFMLEPNMVKHAEEVKRIVQTGNAAGLHGVSHKPKVFYANPESVVGEMSKSRDTLKKLTGVSTSLVRTPYGSVPNLSEPEQQALYASGFQYWDWNVDSFDWKFNKPEYVTDVLNQVEKHHHDFPDEPIVILMHDRVPSPEALSQLLPELKKRGYTFDVIKESMEPVHLK</sequence>
<evidence type="ECO:0000313" key="4">
    <source>
        <dbReference type="EMBL" id="MBS2968174.1"/>
    </source>
</evidence>
<dbReference type="Pfam" id="PF01522">
    <property type="entry name" value="Polysacc_deac_1"/>
    <property type="match status" value="1"/>
</dbReference>
<evidence type="ECO:0000259" key="3">
    <source>
        <dbReference type="PROSITE" id="PS51677"/>
    </source>
</evidence>
<dbReference type="Proteomes" id="UP000682403">
    <property type="component" value="Unassembled WGS sequence"/>
</dbReference>
<keyword evidence="2" id="KW-1133">Transmembrane helix</keyword>
<dbReference type="RefSeq" id="WP_211556808.1">
    <property type="nucleotide sequence ID" value="NZ_JAGVRK010000001.1"/>
</dbReference>
<dbReference type="Gene3D" id="3.20.20.370">
    <property type="entry name" value="Glycoside hydrolase/deacetylase"/>
    <property type="match status" value="1"/>
</dbReference>
<keyword evidence="5" id="KW-1185">Reference proteome</keyword>
<dbReference type="PANTHER" id="PTHR10587">
    <property type="entry name" value="GLYCOSYL TRANSFERASE-RELATED"/>
    <property type="match status" value="1"/>
</dbReference>
<organism evidence="4 5">
    <name type="scientific">Metabacillus flavus</name>
    <dbReference type="NCBI Taxonomy" id="2823519"/>
    <lineage>
        <taxon>Bacteria</taxon>
        <taxon>Bacillati</taxon>
        <taxon>Bacillota</taxon>
        <taxon>Bacilli</taxon>
        <taxon>Bacillales</taxon>
        <taxon>Bacillaceae</taxon>
        <taxon>Metabacillus</taxon>
    </lineage>
</organism>
<comment type="caution">
    <text evidence="4">The sequence shown here is derived from an EMBL/GenBank/DDBJ whole genome shotgun (WGS) entry which is preliminary data.</text>
</comment>
<evidence type="ECO:0000256" key="2">
    <source>
        <dbReference type="SAM" id="Phobius"/>
    </source>
</evidence>
<dbReference type="EMBL" id="JAGVRK010000001">
    <property type="protein sequence ID" value="MBS2968174.1"/>
    <property type="molecule type" value="Genomic_DNA"/>
</dbReference>
<feature type="region of interest" description="Disordered" evidence="1">
    <location>
        <begin position="52"/>
        <end position="76"/>
    </location>
</feature>
<feature type="transmembrane region" description="Helical" evidence="2">
    <location>
        <begin position="12"/>
        <end position="31"/>
    </location>
</feature>
<dbReference type="InterPro" id="IPR011330">
    <property type="entry name" value="Glyco_hydro/deAcase_b/a-brl"/>
</dbReference>
<feature type="compositionally biased region" description="Basic and acidic residues" evidence="1">
    <location>
        <begin position="53"/>
        <end position="63"/>
    </location>
</feature>
<evidence type="ECO:0000256" key="1">
    <source>
        <dbReference type="SAM" id="MobiDB-lite"/>
    </source>
</evidence>
<gene>
    <name evidence="4" type="ORF">J9317_05315</name>
</gene>
<accession>A0ABS5LBZ8</accession>
<keyword evidence="2" id="KW-0472">Membrane</keyword>
<evidence type="ECO:0000313" key="5">
    <source>
        <dbReference type="Proteomes" id="UP000682403"/>
    </source>
</evidence>
<dbReference type="PANTHER" id="PTHR10587:SF125">
    <property type="entry name" value="POLYSACCHARIDE DEACETYLASE YHEN-RELATED"/>
    <property type="match status" value="1"/>
</dbReference>
<reference evidence="4 5" key="1">
    <citation type="submission" date="2021-04" db="EMBL/GenBank/DDBJ databases">
        <title>Metabacillus sp. strain KIGAM252 whole genome sequence.</title>
        <authorList>
            <person name="Seo M.-J."/>
            <person name="Cho E.-S."/>
            <person name="Hwang C.Y."/>
            <person name="Yoon D.J."/>
        </authorList>
    </citation>
    <scope>NUCLEOTIDE SEQUENCE [LARGE SCALE GENOMIC DNA]</scope>
    <source>
        <strain evidence="4 5">KIGAM252</strain>
    </source>
</reference>
<name>A0ABS5LBZ8_9BACI</name>
<protein>
    <submittedName>
        <fullName evidence="4">Polysaccharide deacetylase</fullName>
    </submittedName>
</protein>